<dbReference type="PANTHER" id="PTHR33371">
    <property type="entry name" value="INTERMEMBRANE PHOSPHOLIPID TRANSPORT SYSTEM BINDING PROTEIN MLAD-RELATED"/>
    <property type="match status" value="1"/>
</dbReference>
<evidence type="ECO:0000313" key="3">
    <source>
        <dbReference type="EMBL" id="GED98735.1"/>
    </source>
</evidence>
<keyword evidence="1" id="KW-1133">Transmembrane helix</keyword>
<dbReference type="PANTHER" id="PTHR33371:SF4">
    <property type="entry name" value="INTERMEMBRANE PHOSPHOLIPID TRANSPORT SYSTEM BINDING PROTEIN MLAD"/>
    <property type="match status" value="1"/>
</dbReference>
<dbReference type="GO" id="GO:0005576">
    <property type="term" value="C:extracellular region"/>
    <property type="evidence" value="ECO:0007669"/>
    <property type="project" value="TreeGrafter"/>
</dbReference>
<feature type="transmembrane region" description="Helical" evidence="1">
    <location>
        <begin position="12"/>
        <end position="32"/>
    </location>
</feature>
<dbReference type="Proteomes" id="UP000444980">
    <property type="component" value="Unassembled WGS sequence"/>
</dbReference>
<evidence type="ECO:0000259" key="2">
    <source>
        <dbReference type="Pfam" id="PF02470"/>
    </source>
</evidence>
<keyword evidence="1" id="KW-0812">Transmembrane</keyword>
<dbReference type="InterPro" id="IPR052336">
    <property type="entry name" value="MlaD_Phospholipid_Transporter"/>
</dbReference>
<gene>
    <name evidence="3" type="ORF">nbrc107697_27740</name>
</gene>
<name>A0A7I9V036_9ACTN</name>
<accession>A0A7I9V036</accession>
<reference evidence="4" key="1">
    <citation type="submission" date="2019-06" db="EMBL/GenBank/DDBJ databases">
        <title>Gordonia isolated from sludge of a wastewater treatment plant.</title>
        <authorList>
            <person name="Tamura T."/>
            <person name="Aoyama K."/>
            <person name="Kang Y."/>
            <person name="Saito S."/>
            <person name="Akiyama N."/>
            <person name="Yazawa K."/>
            <person name="Gonoi T."/>
            <person name="Mikami Y."/>
        </authorList>
    </citation>
    <scope>NUCLEOTIDE SEQUENCE [LARGE SCALE GENOMIC DNA]</scope>
    <source>
        <strain evidence="4">NBRC 107697</strain>
    </source>
</reference>
<sequence length="374" mass="39946">MLMIKRIAASKWLMSGLVLVAVVAVGLGYLGFKRITNRTVSYCAELDDGVGIFAGNAVTRRGVQIGTVSKVEAVGGTAKVTFAIKADQELPPDVHATSVAPSIIAVRQLALLGDYRGGRKLAAGTCIPRTQTATPATISETLQSVNRLARQLTVEGGPEQTAQVMRSISSIAGQLDGVGPIINGLIKQLAVPARTPMVGALGDMATALDNTSAMTVGLADNWGILKQFVDGINRVTDPIAVPVLVELKRIAYSLPETLNIASDLIKRYQHFAWPALDVILPITRIIGAGFRNWGDLLGIVPVFIRAFHVAFDQKTLGLRIDYRPPRTRVPAKNPKLTCANVNRFLPGQCRVVGPDAMELDALRALMLMTGAGRP</sequence>
<dbReference type="EMBL" id="BJOU01000008">
    <property type="protein sequence ID" value="GED98735.1"/>
    <property type="molecule type" value="Genomic_DNA"/>
</dbReference>
<keyword evidence="4" id="KW-1185">Reference proteome</keyword>
<keyword evidence="1" id="KW-0472">Membrane</keyword>
<dbReference type="AlphaFoldDB" id="A0A7I9V036"/>
<proteinExistence type="predicted"/>
<dbReference type="InterPro" id="IPR003399">
    <property type="entry name" value="Mce/MlaD"/>
</dbReference>
<protein>
    <recommendedName>
        <fullName evidence="2">Mce/MlaD domain-containing protein</fullName>
    </recommendedName>
</protein>
<dbReference type="OrthoDB" id="4608030at2"/>
<dbReference type="Pfam" id="PF02470">
    <property type="entry name" value="MlaD"/>
    <property type="match status" value="1"/>
</dbReference>
<feature type="domain" description="Mce/MlaD" evidence="2">
    <location>
        <begin position="39"/>
        <end position="111"/>
    </location>
</feature>
<comment type="caution">
    <text evidence="3">The sequence shown here is derived from an EMBL/GenBank/DDBJ whole genome shotgun (WGS) entry which is preliminary data.</text>
</comment>
<organism evidence="3 4">
    <name type="scientific">Gordonia crocea</name>
    <dbReference type="NCBI Taxonomy" id="589162"/>
    <lineage>
        <taxon>Bacteria</taxon>
        <taxon>Bacillati</taxon>
        <taxon>Actinomycetota</taxon>
        <taxon>Actinomycetes</taxon>
        <taxon>Mycobacteriales</taxon>
        <taxon>Gordoniaceae</taxon>
        <taxon>Gordonia</taxon>
    </lineage>
</organism>
<evidence type="ECO:0000313" key="4">
    <source>
        <dbReference type="Proteomes" id="UP000444980"/>
    </source>
</evidence>
<evidence type="ECO:0000256" key="1">
    <source>
        <dbReference type="SAM" id="Phobius"/>
    </source>
</evidence>